<dbReference type="Pfam" id="PF04570">
    <property type="entry name" value="zf-FLZ"/>
    <property type="match status" value="1"/>
</dbReference>
<comment type="similarity">
    <text evidence="1">Belongs to the FLZ family.</text>
</comment>
<keyword evidence="2" id="KW-0479">Metal-binding</keyword>
<dbReference type="InterPro" id="IPR007650">
    <property type="entry name" value="Zf-FLZ_dom"/>
</dbReference>
<evidence type="ECO:0000313" key="7">
    <source>
        <dbReference type="EMBL" id="GMH20000.1"/>
    </source>
</evidence>
<dbReference type="PANTHER" id="PTHR46443:SF21">
    <property type="entry name" value="FCS-LIKE ZINC FINGER 8"/>
    <property type="match status" value="1"/>
</dbReference>
<comment type="caution">
    <text evidence="7">The sequence shown here is derived from an EMBL/GenBank/DDBJ whole genome shotgun (WGS) entry which is preliminary data.</text>
</comment>
<feature type="zinc finger region" description="FLZ-type" evidence="4">
    <location>
        <begin position="258"/>
        <end position="302"/>
    </location>
</feature>
<keyword evidence="8" id="KW-1185">Reference proteome</keyword>
<dbReference type="Proteomes" id="UP001279734">
    <property type="component" value="Unassembled WGS sequence"/>
</dbReference>
<dbReference type="InterPro" id="IPR044593">
    <property type="entry name" value="FLZ8/MARD1"/>
</dbReference>
<keyword evidence="3" id="KW-0863">Zinc-finger</keyword>
<evidence type="ECO:0000313" key="8">
    <source>
        <dbReference type="Proteomes" id="UP001279734"/>
    </source>
</evidence>
<feature type="compositionally biased region" description="Low complexity" evidence="5">
    <location>
        <begin position="180"/>
        <end position="191"/>
    </location>
</feature>
<keyword evidence="3" id="KW-0862">Zinc</keyword>
<evidence type="ECO:0000256" key="1">
    <source>
        <dbReference type="ARBA" id="ARBA00009374"/>
    </source>
</evidence>
<evidence type="ECO:0000256" key="5">
    <source>
        <dbReference type="SAM" id="MobiDB-lite"/>
    </source>
</evidence>
<evidence type="ECO:0000256" key="4">
    <source>
        <dbReference type="PROSITE-ProRule" id="PRU01131"/>
    </source>
</evidence>
<feature type="region of interest" description="Disordered" evidence="5">
    <location>
        <begin position="172"/>
        <end position="191"/>
    </location>
</feature>
<feature type="domain" description="FLZ-type" evidence="6">
    <location>
        <begin position="258"/>
        <end position="302"/>
    </location>
</feature>
<name>A0AAD3SY62_NEPGR</name>
<organism evidence="7 8">
    <name type="scientific">Nepenthes gracilis</name>
    <name type="common">Slender pitcher plant</name>
    <dbReference type="NCBI Taxonomy" id="150966"/>
    <lineage>
        <taxon>Eukaryota</taxon>
        <taxon>Viridiplantae</taxon>
        <taxon>Streptophyta</taxon>
        <taxon>Embryophyta</taxon>
        <taxon>Tracheophyta</taxon>
        <taxon>Spermatophyta</taxon>
        <taxon>Magnoliopsida</taxon>
        <taxon>eudicotyledons</taxon>
        <taxon>Gunneridae</taxon>
        <taxon>Pentapetalae</taxon>
        <taxon>Caryophyllales</taxon>
        <taxon>Nepenthaceae</taxon>
        <taxon>Nepenthes</taxon>
    </lineage>
</organism>
<evidence type="ECO:0000256" key="3">
    <source>
        <dbReference type="ARBA" id="ARBA00022771"/>
    </source>
</evidence>
<gene>
    <name evidence="7" type="ORF">Nepgr_021841</name>
</gene>
<accession>A0AAD3SY62</accession>
<protein>
    <recommendedName>
        <fullName evidence="6">FLZ-type domain-containing protein</fullName>
    </recommendedName>
</protein>
<sequence>MLGKRSKATASKEALMADVVSPASSAGNFKKTASFLFSSPRLFTAFASKALSETDQLMSPTSILDSKQFSAFKNPFWSESHTPKSQASNSDSKRHCYEIDSRGVGLAIVDSLIDEKTDPNLSKPDSRMVLFGSQLKIQIPHLASFSVESPKSPVEFGIKTRNSQLCILSPPLDGKNSFRSPKSSPKTPKSPRIFTGCPPAGEMKLSEDYTCIIARGPFPKTTHIFDNCIIESCLGDVGYPAAVNGFSANHSLSFPSENFLSFCYTCKKSLAQGEDIYMYRGEKAFCSRECRYQEMMLEERSLNV</sequence>
<dbReference type="PANTHER" id="PTHR46443">
    <property type="entry name" value="FCS-LIKE ZINC FINGER 8"/>
    <property type="match status" value="1"/>
</dbReference>
<dbReference type="EMBL" id="BSYO01000021">
    <property type="protein sequence ID" value="GMH20000.1"/>
    <property type="molecule type" value="Genomic_DNA"/>
</dbReference>
<reference evidence="7" key="1">
    <citation type="submission" date="2023-05" db="EMBL/GenBank/DDBJ databases">
        <title>Nepenthes gracilis genome sequencing.</title>
        <authorList>
            <person name="Fukushima K."/>
        </authorList>
    </citation>
    <scope>NUCLEOTIDE SEQUENCE</scope>
    <source>
        <strain evidence="7">SING2019-196</strain>
    </source>
</reference>
<evidence type="ECO:0000259" key="6">
    <source>
        <dbReference type="PROSITE" id="PS51795"/>
    </source>
</evidence>
<evidence type="ECO:0000256" key="2">
    <source>
        <dbReference type="ARBA" id="ARBA00022723"/>
    </source>
</evidence>
<dbReference type="PROSITE" id="PS51795">
    <property type="entry name" value="ZF_FLZ"/>
    <property type="match status" value="1"/>
</dbReference>
<dbReference type="AlphaFoldDB" id="A0AAD3SY62"/>
<proteinExistence type="inferred from homology"/>
<dbReference type="GO" id="GO:0008270">
    <property type="term" value="F:zinc ion binding"/>
    <property type="evidence" value="ECO:0007669"/>
    <property type="project" value="UniProtKB-KW"/>
</dbReference>